<reference evidence="13 14" key="1">
    <citation type="submission" date="2021-06" db="EMBL/GenBank/DDBJ databases">
        <title>Caerostris extrusa draft genome.</title>
        <authorList>
            <person name="Kono N."/>
            <person name="Arakawa K."/>
        </authorList>
    </citation>
    <scope>NUCLEOTIDE SEQUENCE [LARGE SCALE GENOMIC DNA]</scope>
</reference>
<evidence type="ECO:0000259" key="12">
    <source>
        <dbReference type="PROSITE" id="PS50157"/>
    </source>
</evidence>
<protein>
    <recommendedName>
        <fullName evidence="12">C2H2-type domain-containing protein</fullName>
    </recommendedName>
</protein>
<dbReference type="PANTHER" id="PTHR23234:SF10">
    <property type="entry name" value="RIKEN CDNA 6720489N17 GENE-RELATED"/>
    <property type="match status" value="1"/>
</dbReference>
<organism evidence="13 14">
    <name type="scientific">Caerostris extrusa</name>
    <name type="common">Bark spider</name>
    <name type="synonym">Caerostris bankana</name>
    <dbReference type="NCBI Taxonomy" id="172846"/>
    <lineage>
        <taxon>Eukaryota</taxon>
        <taxon>Metazoa</taxon>
        <taxon>Ecdysozoa</taxon>
        <taxon>Arthropoda</taxon>
        <taxon>Chelicerata</taxon>
        <taxon>Arachnida</taxon>
        <taxon>Araneae</taxon>
        <taxon>Araneomorphae</taxon>
        <taxon>Entelegynae</taxon>
        <taxon>Araneoidea</taxon>
        <taxon>Araneidae</taxon>
        <taxon>Caerostris</taxon>
    </lineage>
</organism>
<keyword evidence="9" id="KW-0539">Nucleus</keyword>
<name>A0AAV4VC51_CAEEX</name>
<dbReference type="Pfam" id="PF13894">
    <property type="entry name" value="zf-C2H2_4"/>
    <property type="match status" value="1"/>
</dbReference>
<dbReference type="GO" id="GO:0003677">
    <property type="term" value="F:DNA binding"/>
    <property type="evidence" value="ECO:0007669"/>
    <property type="project" value="UniProtKB-KW"/>
</dbReference>
<dbReference type="Proteomes" id="UP001054945">
    <property type="component" value="Unassembled WGS sequence"/>
</dbReference>
<keyword evidence="7" id="KW-0238">DNA-binding</keyword>
<feature type="region of interest" description="Disordered" evidence="11">
    <location>
        <begin position="65"/>
        <end position="93"/>
    </location>
</feature>
<dbReference type="SMART" id="SM00355">
    <property type="entry name" value="ZnF_C2H2"/>
    <property type="match status" value="2"/>
</dbReference>
<dbReference type="AlphaFoldDB" id="A0AAV4VC51"/>
<dbReference type="InterPro" id="IPR036236">
    <property type="entry name" value="Znf_C2H2_sf"/>
</dbReference>
<dbReference type="FunFam" id="3.30.160.60:FF:000710">
    <property type="entry name" value="Zinc finger protein 768"/>
    <property type="match status" value="1"/>
</dbReference>
<keyword evidence="4 10" id="KW-0863">Zinc-finger</keyword>
<comment type="caution">
    <text evidence="13">The sequence shown here is derived from an EMBL/GenBank/DDBJ whole genome shotgun (WGS) entry which is preliminary data.</text>
</comment>
<accession>A0AAV4VC51</accession>
<feature type="domain" description="C2H2-type" evidence="12">
    <location>
        <begin position="12"/>
        <end position="40"/>
    </location>
</feature>
<dbReference type="GO" id="GO:0005634">
    <property type="term" value="C:nucleus"/>
    <property type="evidence" value="ECO:0007669"/>
    <property type="project" value="UniProtKB-SubCell"/>
</dbReference>
<dbReference type="PROSITE" id="PS50157">
    <property type="entry name" value="ZINC_FINGER_C2H2_2"/>
    <property type="match status" value="2"/>
</dbReference>
<keyword evidence="6" id="KW-0805">Transcription regulation</keyword>
<feature type="domain" description="C2H2-type" evidence="12">
    <location>
        <begin position="41"/>
        <end position="68"/>
    </location>
</feature>
<dbReference type="PROSITE" id="PS00028">
    <property type="entry name" value="ZINC_FINGER_C2H2_1"/>
    <property type="match status" value="2"/>
</dbReference>
<evidence type="ECO:0000256" key="11">
    <source>
        <dbReference type="SAM" id="MobiDB-lite"/>
    </source>
</evidence>
<keyword evidence="8" id="KW-0804">Transcription</keyword>
<keyword evidence="14" id="KW-1185">Reference proteome</keyword>
<evidence type="ECO:0000256" key="9">
    <source>
        <dbReference type="ARBA" id="ARBA00023242"/>
    </source>
</evidence>
<evidence type="ECO:0000313" key="14">
    <source>
        <dbReference type="Proteomes" id="UP001054945"/>
    </source>
</evidence>
<gene>
    <name evidence="13" type="ORF">CEXT_49631</name>
</gene>
<evidence type="ECO:0000313" key="13">
    <source>
        <dbReference type="EMBL" id="GIY67234.1"/>
    </source>
</evidence>
<evidence type="ECO:0000256" key="6">
    <source>
        <dbReference type="ARBA" id="ARBA00023015"/>
    </source>
</evidence>
<dbReference type="SUPFAM" id="SSF57667">
    <property type="entry name" value="beta-beta-alpha zinc fingers"/>
    <property type="match status" value="2"/>
</dbReference>
<dbReference type="EMBL" id="BPLR01014215">
    <property type="protein sequence ID" value="GIY67234.1"/>
    <property type="molecule type" value="Genomic_DNA"/>
</dbReference>
<keyword evidence="2" id="KW-0479">Metal-binding</keyword>
<dbReference type="PANTHER" id="PTHR23234">
    <property type="entry name" value="ZNF44 PROTEIN"/>
    <property type="match status" value="1"/>
</dbReference>
<dbReference type="Pfam" id="PF00096">
    <property type="entry name" value="zf-C2H2"/>
    <property type="match status" value="1"/>
</dbReference>
<dbReference type="InterPro" id="IPR013087">
    <property type="entry name" value="Znf_C2H2_type"/>
</dbReference>
<comment type="subcellular location">
    <subcellularLocation>
        <location evidence="1">Nucleus</location>
    </subcellularLocation>
</comment>
<evidence type="ECO:0000256" key="5">
    <source>
        <dbReference type="ARBA" id="ARBA00022833"/>
    </source>
</evidence>
<evidence type="ECO:0000256" key="7">
    <source>
        <dbReference type="ARBA" id="ARBA00023125"/>
    </source>
</evidence>
<evidence type="ECO:0000256" key="10">
    <source>
        <dbReference type="PROSITE-ProRule" id="PRU00042"/>
    </source>
</evidence>
<keyword evidence="5" id="KW-0862">Zinc</keyword>
<dbReference type="FunFam" id="3.30.160.60:FF:000325">
    <property type="entry name" value="ZFP90 zinc finger protein"/>
    <property type="match status" value="1"/>
</dbReference>
<evidence type="ECO:0000256" key="3">
    <source>
        <dbReference type="ARBA" id="ARBA00022737"/>
    </source>
</evidence>
<evidence type="ECO:0000256" key="8">
    <source>
        <dbReference type="ARBA" id="ARBA00023163"/>
    </source>
</evidence>
<evidence type="ECO:0000256" key="4">
    <source>
        <dbReference type="ARBA" id="ARBA00022771"/>
    </source>
</evidence>
<evidence type="ECO:0000256" key="1">
    <source>
        <dbReference type="ARBA" id="ARBA00004123"/>
    </source>
</evidence>
<keyword evidence="3" id="KW-0677">Repeat</keyword>
<dbReference type="Gene3D" id="3.30.160.60">
    <property type="entry name" value="Classic Zinc Finger"/>
    <property type="match status" value="2"/>
</dbReference>
<dbReference type="GO" id="GO:0008270">
    <property type="term" value="F:zinc ion binding"/>
    <property type="evidence" value="ECO:0007669"/>
    <property type="project" value="UniProtKB-KW"/>
</dbReference>
<sequence length="93" mass="10413">MSAACTLTKKPYSCNRCRKCFADGSNLSKHVRFSHTGEKSYACNKCCKRYLRNSDLKRHMRKHAGEGSRKCDSCGAEFSSEESLGAHQCGKNK</sequence>
<proteinExistence type="predicted"/>
<dbReference type="InterPro" id="IPR050758">
    <property type="entry name" value="Znf_C2H2-type"/>
</dbReference>
<evidence type="ECO:0000256" key="2">
    <source>
        <dbReference type="ARBA" id="ARBA00022723"/>
    </source>
</evidence>